<dbReference type="Gene3D" id="1.10.10.10">
    <property type="entry name" value="Winged helix-like DNA-binding domain superfamily/Winged helix DNA-binding domain"/>
    <property type="match status" value="1"/>
</dbReference>
<evidence type="ECO:0000256" key="6">
    <source>
        <dbReference type="SAM" id="MobiDB-lite"/>
    </source>
</evidence>
<dbReference type="EMBL" id="JADKYB010000032">
    <property type="protein sequence ID" value="MBM9510190.1"/>
    <property type="molecule type" value="Genomic_DNA"/>
</dbReference>
<dbReference type="InterPro" id="IPR007627">
    <property type="entry name" value="RNA_pol_sigma70_r2"/>
</dbReference>
<dbReference type="SUPFAM" id="SSF48452">
    <property type="entry name" value="TPR-like"/>
    <property type="match status" value="1"/>
</dbReference>
<feature type="compositionally biased region" description="Basic residues" evidence="6">
    <location>
        <begin position="94"/>
        <end position="117"/>
    </location>
</feature>
<name>A0ABS2U3K8_9ACTN</name>
<evidence type="ECO:0000256" key="2">
    <source>
        <dbReference type="ARBA" id="ARBA00023015"/>
    </source>
</evidence>
<evidence type="ECO:0000313" key="11">
    <source>
        <dbReference type="Proteomes" id="UP000749040"/>
    </source>
</evidence>
<dbReference type="Proteomes" id="UP000749040">
    <property type="component" value="Unassembled WGS sequence"/>
</dbReference>
<evidence type="ECO:0000259" key="8">
    <source>
        <dbReference type="Pfam" id="PF08281"/>
    </source>
</evidence>
<dbReference type="Gene3D" id="1.25.40.10">
    <property type="entry name" value="Tetratricopeptide repeat domain"/>
    <property type="match status" value="1"/>
</dbReference>
<feature type="compositionally biased region" description="Basic residues" evidence="6">
    <location>
        <begin position="128"/>
        <end position="140"/>
    </location>
</feature>
<evidence type="ECO:0000256" key="4">
    <source>
        <dbReference type="ARBA" id="ARBA00023163"/>
    </source>
</evidence>
<comment type="caution">
    <text evidence="10">The sequence shown here is derived from an EMBL/GenBank/DDBJ whole genome shotgun (WGS) entry which is preliminary data.</text>
</comment>
<dbReference type="InterPro" id="IPR011990">
    <property type="entry name" value="TPR-like_helical_dom_sf"/>
</dbReference>
<accession>A0ABS2U3K8</accession>
<evidence type="ECO:0000259" key="7">
    <source>
        <dbReference type="Pfam" id="PF04542"/>
    </source>
</evidence>
<keyword evidence="2" id="KW-0805">Transcription regulation</keyword>
<organism evidence="10 11">
    <name type="scientific">Actinacidiphila acididurans</name>
    <dbReference type="NCBI Taxonomy" id="2784346"/>
    <lineage>
        <taxon>Bacteria</taxon>
        <taxon>Bacillati</taxon>
        <taxon>Actinomycetota</taxon>
        <taxon>Actinomycetes</taxon>
        <taxon>Kitasatosporales</taxon>
        <taxon>Streptomycetaceae</taxon>
        <taxon>Actinacidiphila</taxon>
    </lineage>
</organism>
<comment type="similarity">
    <text evidence="1">Belongs to the sigma-70 factor family. ECF subfamily.</text>
</comment>
<dbReference type="InterPro" id="IPR014284">
    <property type="entry name" value="RNA_pol_sigma-70_dom"/>
</dbReference>
<dbReference type="InterPro" id="IPR036388">
    <property type="entry name" value="WH-like_DNA-bd_sf"/>
</dbReference>
<feature type="compositionally biased region" description="Basic and acidic residues" evidence="6">
    <location>
        <begin position="141"/>
        <end position="152"/>
    </location>
</feature>
<dbReference type="SUPFAM" id="SSF88946">
    <property type="entry name" value="Sigma2 domain of RNA polymerase sigma factors"/>
    <property type="match status" value="1"/>
</dbReference>
<dbReference type="Pfam" id="PF20239">
    <property type="entry name" value="DUF6596"/>
    <property type="match status" value="1"/>
</dbReference>
<protein>
    <submittedName>
        <fullName evidence="10">Sigma-70 family RNA polymerase sigma factor</fullName>
    </submittedName>
</protein>
<feature type="compositionally biased region" description="Basic and acidic residues" evidence="6">
    <location>
        <begin position="46"/>
        <end position="60"/>
    </location>
</feature>
<evidence type="ECO:0000313" key="10">
    <source>
        <dbReference type="EMBL" id="MBM9510190.1"/>
    </source>
</evidence>
<keyword evidence="5" id="KW-0802">TPR repeat</keyword>
<dbReference type="InterPro" id="IPR013249">
    <property type="entry name" value="RNA_pol_sigma70_r4_t2"/>
</dbReference>
<proteinExistence type="inferred from homology"/>
<dbReference type="InterPro" id="IPR013325">
    <property type="entry name" value="RNA_pol_sigma_r2"/>
</dbReference>
<dbReference type="PROSITE" id="PS50005">
    <property type="entry name" value="TPR"/>
    <property type="match status" value="1"/>
</dbReference>
<evidence type="ECO:0000256" key="5">
    <source>
        <dbReference type="PROSITE-ProRule" id="PRU00339"/>
    </source>
</evidence>
<dbReference type="PANTHER" id="PTHR47756">
    <property type="entry name" value="BLL6612 PROTEIN-RELATED"/>
    <property type="match status" value="1"/>
</dbReference>
<keyword evidence="4" id="KW-0804">Transcription</keyword>
<feature type="repeat" description="TPR" evidence="5">
    <location>
        <begin position="534"/>
        <end position="567"/>
    </location>
</feature>
<dbReference type="InterPro" id="IPR019734">
    <property type="entry name" value="TPR_rpt"/>
</dbReference>
<dbReference type="Gene3D" id="1.10.1740.10">
    <property type="match status" value="1"/>
</dbReference>
<dbReference type="PANTHER" id="PTHR47756:SF2">
    <property type="entry name" value="BLL6612 PROTEIN"/>
    <property type="match status" value="1"/>
</dbReference>
<feature type="compositionally biased region" description="Basic and acidic residues" evidence="6">
    <location>
        <begin position="80"/>
        <end position="93"/>
    </location>
</feature>
<dbReference type="Pfam" id="PF08281">
    <property type="entry name" value="Sigma70_r4_2"/>
    <property type="match status" value="1"/>
</dbReference>
<evidence type="ECO:0000256" key="1">
    <source>
        <dbReference type="ARBA" id="ARBA00010641"/>
    </source>
</evidence>
<feature type="domain" description="DUF6596" evidence="9">
    <location>
        <begin position="352"/>
        <end position="451"/>
    </location>
</feature>
<keyword evidence="3" id="KW-0731">Sigma factor</keyword>
<dbReference type="Pfam" id="PF04542">
    <property type="entry name" value="Sigma70_r2"/>
    <property type="match status" value="1"/>
</dbReference>
<feature type="domain" description="RNA polymerase sigma factor 70 region 4 type 2" evidence="8">
    <location>
        <begin position="283"/>
        <end position="334"/>
    </location>
</feature>
<dbReference type="InterPro" id="IPR013324">
    <property type="entry name" value="RNA_pol_sigma_r3/r4-like"/>
</dbReference>
<keyword evidence="11" id="KW-1185">Reference proteome</keyword>
<reference evidence="10 11" key="1">
    <citation type="submission" date="2021-01" db="EMBL/GenBank/DDBJ databases">
        <title>Streptomyces acididurans sp. nov., isolated from a peat swamp forest soil.</title>
        <authorList>
            <person name="Chantavorakit T."/>
            <person name="Duangmal K."/>
        </authorList>
    </citation>
    <scope>NUCLEOTIDE SEQUENCE [LARGE SCALE GENOMIC DNA]</scope>
    <source>
        <strain evidence="10 11">KK5PA1</strain>
    </source>
</reference>
<evidence type="ECO:0000259" key="9">
    <source>
        <dbReference type="Pfam" id="PF20239"/>
    </source>
</evidence>
<evidence type="ECO:0000256" key="3">
    <source>
        <dbReference type="ARBA" id="ARBA00023082"/>
    </source>
</evidence>
<feature type="compositionally biased region" description="Basic and acidic residues" evidence="6">
    <location>
        <begin position="118"/>
        <end position="127"/>
    </location>
</feature>
<feature type="domain" description="RNA polymerase sigma-70 region 2" evidence="7">
    <location>
        <begin position="178"/>
        <end position="235"/>
    </location>
</feature>
<dbReference type="SUPFAM" id="SSF88659">
    <property type="entry name" value="Sigma3 and sigma4 domains of RNA polymerase sigma factors"/>
    <property type="match status" value="1"/>
</dbReference>
<feature type="region of interest" description="Disordered" evidence="6">
    <location>
        <begin position="1"/>
        <end position="152"/>
    </location>
</feature>
<dbReference type="NCBIfam" id="TIGR02937">
    <property type="entry name" value="sigma70-ECF"/>
    <property type="match status" value="1"/>
</dbReference>
<gene>
    <name evidence="10" type="ORF">ITX44_37670</name>
</gene>
<dbReference type="InterPro" id="IPR046531">
    <property type="entry name" value="DUF6596"/>
</dbReference>
<sequence>MSRGAGPVRREDVGAARPRGRAAGHGGTQHEGTTRDRNTRKHSTREHKDNARRLNNEVHAAHLLGRAVHGRPGGDGPPAVDRHGRQPAADRRPAAGRRGRDHGTGARRRHADHRRAVRRDQGTDLRLRRDRRGRPGRGHRDRLEAPDGGLRNDRGAAVLERVKEAVGAAWSEEWGRVVAAVIASTGDWDLAEECAQDAFERALETWPRDGVPRRPGAWLTTTARNRALDRLRRAANESAKLREAARLDPAGPAAAAGSAEAQAVAAAEAAEGDAVPDDRLRLIFTCCHPALPLPAQVALTLRSLTGLTTAEIARAFLVPERTMAQRLTRAKAKIRHAGIPFRVPPRELLPERTAAVLAVLYLLFNAGYAPGAAGPDQRRVTAEAIRMTRLLTRLLPDEPEAAGLLALMLLHEARAAARTDAAGDLVPLEEQDRTRWDRQGIAEGVTVLEVALARRRPGPYQIQAAIAALHAQAAGPQDTDWPQIALLYAELARLAPGPVVELNRAVAVAMAHGPQQGLALVDALDAAGELPGYHLLPATRADLLRRLGRTEEAADAYRRALELAPTEAERRFLRRRLERTAGTQR</sequence>